<dbReference type="Proteomes" id="UP000664399">
    <property type="component" value="Unassembled WGS sequence"/>
</dbReference>
<feature type="non-terminal residue" evidence="1">
    <location>
        <position position="1"/>
    </location>
</feature>
<evidence type="ECO:0000313" key="1">
    <source>
        <dbReference type="EMBL" id="MBO1326858.1"/>
    </source>
</evidence>
<evidence type="ECO:0000313" key="2">
    <source>
        <dbReference type="Proteomes" id="UP000664399"/>
    </source>
</evidence>
<organism evidence="1 2">
    <name type="scientific">Acetobacter suratthaniensis</name>
    <dbReference type="NCBI Taxonomy" id="1502841"/>
    <lineage>
        <taxon>Bacteria</taxon>
        <taxon>Pseudomonadati</taxon>
        <taxon>Pseudomonadota</taxon>
        <taxon>Alphaproteobacteria</taxon>
        <taxon>Acetobacterales</taxon>
        <taxon>Acetobacteraceae</taxon>
        <taxon>Acetobacter</taxon>
    </lineage>
</organism>
<dbReference type="EMBL" id="JAFVMG010000001">
    <property type="protein sequence ID" value="MBO1326858.1"/>
    <property type="molecule type" value="Genomic_DNA"/>
</dbReference>
<keyword evidence="2" id="KW-1185">Reference proteome</keyword>
<protein>
    <recommendedName>
        <fullName evidence="3">Secreted protein</fullName>
    </recommendedName>
</protein>
<dbReference type="RefSeq" id="WP_207851579.1">
    <property type="nucleotide sequence ID" value="NZ_JAFVMG010000001.1"/>
</dbReference>
<reference evidence="1 2" key="1">
    <citation type="submission" date="2021-03" db="EMBL/GenBank/DDBJ databases">
        <title>The complete genome sequence of Acetobacter suratthaniensis TBRC 1719.</title>
        <authorList>
            <person name="Charoenyingcharoen P."/>
            <person name="Yukphan P."/>
        </authorList>
    </citation>
    <scope>NUCLEOTIDE SEQUENCE [LARGE SCALE GENOMIC DNA]</scope>
    <source>
        <strain evidence="1 2">TBRC 1719</strain>
    </source>
</reference>
<accession>A0ABS3LGZ0</accession>
<name>A0ABS3LGZ0_9PROT</name>
<proteinExistence type="predicted"/>
<gene>
    <name evidence="1" type="ORF">J2D75_00005</name>
</gene>
<evidence type="ECO:0008006" key="3">
    <source>
        <dbReference type="Google" id="ProtNLM"/>
    </source>
</evidence>
<sequence>LVLRTVHVIASIFLLLAGTGLHRVQGCGDPRACDLLMRDLWFWFNVSARKASIEVNLAHECVFCATLCGKHLSLTKHPTYMQASIFNAGGSRIPWLFPSDGMERRAVLL</sequence>
<comment type="caution">
    <text evidence="1">The sequence shown here is derived from an EMBL/GenBank/DDBJ whole genome shotgun (WGS) entry which is preliminary data.</text>
</comment>